<dbReference type="EMBL" id="CP092085">
    <property type="protein sequence ID" value="UUN96760.1"/>
    <property type="molecule type" value="Genomic_DNA"/>
</dbReference>
<dbReference type="RefSeq" id="WP_151793534.1">
    <property type="nucleotide sequence ID" value="NZ_CP066119.1"/>
</dbReference>
<reference evidence="1" key="1">
    <citation type="submission" date="2022-02" db="EMBL/GenBank/DDBJ databases">
        <title>Characterization of Tn125 harboring carbapenem-resistant Acinetobacter bereziniae clinical isolates.</title>
        <authorList>
            <person name="Wong N.-K."/>
            <person name="Pan Q."/>
        </authorList>
    </citation>
    <scope>NUCLEOTIDE SEQUENCE</scope>
    <source>
        <strain evidence="1">GD03393</strain>
    </source>
</reference>
<proteinExistence type="predicted"/>
<dbReference type="Pfam" id="PF20283">
    <property type="entry name" value="CTD7"/>
    <property type="match status" value="1"/>
</dbReference>
<accession>A0A8I1AH65</accession>
<evidence type="ECO:0000313" key="1">
    <source>
        <dbReference type="EMBL" id="UUN96760.1"/>
    </source>
</evidence>
<dbReference type="GeneID" id="69463292"/>
<name>A0A8I1AH65_ACIBZ</name>
<organism evidence="1 2">
    <name type="scientific">Acinetobacter bereziniae</name>
    <name type="common">Acinetobacter genomosp. 10</name>
    <dbReference type="NCBI Taxonomy" id="106648"/>
    <lineage>
        <taxon>Bacteria</taxon>
        <taxon>Pseudomonadati</taxon>
        <taxon>Pseudomonadota</taxon>
        <taxon>Gammaproteobacteria</taxon>
        <taxon>Moraxellales</taxon>
        <taxon>Moraxellaceae</taxon>
        <taxon>Acinetobacter</taxon>
    </lineage>
</organism>
<evidence type="ECO:0000313" key="2">
    <source>
        <dbReference type="Proteomes" id="UP000644140"/>
    </source>
</evidence>
<protein>
    <submittedName>
        <fullName evidence="1">Uncharacterized protein</fullName>
    </submittedName>
</protein>
<dbReference type="AlphaFoldDB" id="A0A8I1AH65"/>
<sequence>MIVKHSAPGPYLGFALQPVRLCYHLLNSPESASVSLEVLDDIAVHFADGSLLLEQCKSALSHNALADWSEDLWKTLGNWLDLLTSGKIDVFKTSFQLYVTPPKTGRVSSAMHLASKPEEVQAIVQLVKGKLKARKRLPECINHVQKFLDATEAHQNALIIGFQIVSDDNDPVEPLRGLLAPTIPSASIDVICESAIGMVKERADRYIRSHEPAIICAADFRKIFHTFIQRNNLLGYLTSFSTRLPSDKIETILQSCPTFIKQLQLIEVSQDQQLRAVCDYMRTIGDKVKWAEQGLVFEDSFDEWEDTLLRRHAAIQGELKDTFSNKDNVIQGRTTYNRCSVLDVPLESRVVPGHFTHGGFNDLANRKKLGWHVEYKTLLNKE</sequence>
<gene>
    <name evidence="1" type="ORF">I9054_015440</name>
</gene>
<dbReference type="InterPro" id="IPR046913">
    <property type="entry name" value="ABC-3C_CTD7"/>
</dbReference>
<dbReference type="Proteomes" id="UP000644140">
    <property type="component" value="Chromosome"/>
</dbReference>